<keyword evidence="5" id="KW-1185">Reference proteome</keyword>
<proteinExistence type="predicted"/>
<organism evidence="4 5">
    <name type="scientific">Nitratireductor aquibiodomus</name>
    <dbReference type="NCBI Taxonomy" id="204799"/>
    <lineage>
        <taxon>Bacteria</taxon>
        <taxon>Pseudomonadati</taxon>
        <taxon>Pseudomonadota</taxon>
        <taxon>Alphaproteobacteria</taxon>
        <taxon>Hyphomicrobiales</taxon>
        <taxon>Phyllobacteriaceae</taxon>
        <taxon>Nitratireductor</taxon>
    </lineage>
</organism>
<evidence type="ECO:0000313" key="5">
    <source>
        <dbReference type="Proteomes" id="UP000199064"/>
    </source>
</evidence>
<dbReference type="InterPro" id="IPR009057">
    <property type="entry name" value="Homeodomain-like_sf"/>
</dbReference>
<dbReference type="PROSITE" id="PS50977">
    <property type="entry name" value="HTH_TETR_2"/>
    <property type="match status" value="1"/>
</dbReference>
<dbReference type="PANTHER" id="PTHR30055">
    <property type="entry name" value="HTH-TYPE TRANSCRIPTIONAL REGULATOR RUTR"/>
    <property type="match status" value="1"/>
</dbReference>
<dbReference type="Proteomes" id="UP000199064">
    <property type="component" value="Unassembled WGS sequence"/>
</dbReference>
<feature type="DNA-binding region" description="H-T-H motif" evidence="2">
    <location>
        <begin position="30"/>
        <end position="49"/>
    </location>
</feature>
<dbReference type="PRINTS" id="PR00455">
    <property type="entry name" value="HTHTETR"/>
</dbReference>
<dbReference type="Pfam" id="PF14246">
    <property type="entry name" value="TetR_C_7"/>
    <property type="match status" value="1"/>
</dbReference>
<dbReference type="InterPro" id="IPR039536">
    <property type="entry name" value="TetR_C_Proteobacteria"/>
</dbReference>
<dbReference type="Gene3D" id="1.10.10.60">
    <property type="entry name" value="Homeodomain-like"/>
    <property type="match status" value="1"/>
</dbReference>
<dbReference type="GO" id="GO:0000976">
    <property type="term" value="F:transcription cis-regulatory region binding"/>
    <property type="evidence" value="ECO:0007669"/>
    <property type="project" value="TreeGrafter"/>
</dbReference>
<protein>
    <submittedName>
        <fullName evidence="4">Transcriptional regulator, TetR family</fullName>
    </submittedName>
</protein>
<dbReference type="SUPFAM" id="SSF46689">
    <property type="entry name" value="Homeodomain-like"/>
    <property type="match status" value="1"/>
</dbReference>
<dbReference type="PANTHER" id="PTHR30055:SF146">
    <property type="entry name" value="HTH-TYPE TRANSCRIPTIONAL DUAL REGULATOR CECR"/>
    <property type="match status" value="1"/>
</dbReference>
<evidence type="ECO:0000259" key="3">
    <source>
        <dbReference type="PROSITE" id="PS50977"/>
    </source>
</evidence>
<evidence type="ECO:0000256" key="1">
    <source>
        <dbReference type="ARBA" id="ARBA00023125"/>
    </source>
</evidence>
<feature type="domain" description="HTH tetR-type" evidence="3">
    <location>
        <begin position="7"/>
        <end position="67"/>
    </location>
</feature>
<gene>
    <name evidence="4" type="ORF">SAMN05216452_1076</name>
</gene>
<dbReference type="Gene3D" id="1.10.357.10">
    <property type="entry name" value="Tetracycline Repressor, domain 2"/>
    <property type="match status" value="1"/>
</dbReference>
<dbReference type="GO" id="GO:0003700">
    <property type="term" value="F:DNA-binding transcription factor activity"/>
    <property type="evidence" value="ECO:0007669"/>
    <property type="project" value="TreeGrafter"/>
</dbReference>
<sequence>MREETRAERQAQIERAAYRLLRERGYGGTSMLAIAREARASNETLYRWYGDKNGLFKTMVEANARETREALLRAIEAGDDPLECLENVAPVLLSMLLGERAIALNRAAAADESGELGAAIAAGGRNAVAPLVEELLRRACEEGSLAASSPSTAAEQFLGLLVGDLQIRRVIGVLPEPEADFVEARVFTAMTTFKSLCGSSCID</sequence>
<dbReference type="Pfam" id="PF00440">
    <property type="entry name" value="TetR_N"/>
    <property type="match status" value="1"/>
</dbReference>
<dbReference type="SUPFAM" id="SSF48498">
    <property type="entry name" value="Tetracyclin repressor-like, C-terminal domain"/>
    <property type="match status" value="1"/>
</dbReference>
<dbReference type="RefSeq" id="WP_090327272.1">
    <property type="nucleotide sequence ID" value="NZ_FNSL01000001.1"/>
</dbReference>
<name>A0A1H4J938_9HYPH</name>
<evidence type="ECO:0000256" key="2">
    <source>
        <dbReference type="PROSITE-ProRule" id="PRU00335"/>
    </source>
</evidence>
<dbReference type="InterPro" id="IPR036271">
    <property type="entry name" value="Tet_transcr_reg_TetR-rel_C_sf"/>
</dbReference>
<reference evidence="5" key="1">
    <citation type="submission" date="2016-10" db="EMBL/GenBank/DDBJ databases">
        <authorList>
            <person name="Varghese N."/>
            <person name="Submissions S."/>
        </authorList>
    </citation>
    <scope>NUCLEOTIDE SEQUENCE [LARGE SCALE GENOMIC DNA]</scope>
    <source>
        <strain evidence="5">ES.061</strain>
    </source>
</reference>
<keyword evidence="1 2" id="KW-0238">DNA-binding</keyword>
<dbReference type="InterPro" id="IPR001647">
    <property type="entry name" value="HTH_TetR"/>
</dbReference>
<accession>A0A1H4J938</accession>
<dbReference type="EMBL" id="FNSL01000001">
    <property type="protein sequence ID" value="SEB42092.1"/>
    <property type="molecule type" value="Genomic_DNA"/>
</dbReference>
<dbReference type="AlphaFoldDB" id="A0A1H4J938"/>
<evidence type="ECO:0000313" key="4">
    <source>
        <dbReference type="EMBL" id="SEB42092.1"/>
    </source>
</evidence>
<dbReference type="InterPro" id="IPR050109">
    <property type="entry name" value="HTH-type_TetR-like_transc_reg"/>
</dbReference>